<dbReference type="Pfam" id="PF13527">
    <property type="entry name" value="Acetyltransf_9"/>
    <property type="match status" value="1"/>
</dbReference>
<dbReference type="InterPro" id="IPR051554">
    <property type="entry name" value="Acetyltransferase_Eis"/>
</dbReference>
<protein>
    <submittedName>
        <fullName evidence="2">Acetyltransferase</fullName>
    </submittedName>
</protein>
<dbReference type="SUPFAM" id="SSF55729">
    <property type="entry name" value="Acyl-CoA N-acyltransferases (Nat)"/>
    <property type="match status" value="1"/>
</dbReference>
<dbReference type="Proteomes" id="UP001244552">
    <property type="component" value="Unassembled WGS sequence"/>
</dbReference>
<dbReference type="SUPFAM" id="SSF55718">
    <property type="entry name" value="SCP-like"/>
    <property type="match status" value="1"/>
</dbReference>
<proteinExistence type="predicted"/>
<organism evidence="2 3">
    <name type="scientific">Azospirillum picis</name>
    <dbReference type="NCBI Taxonomy" id="488438"/>
    <lineage>
        <taxon>Bacteria</taxon>
        <taxon>Pseudomonadati</taxon>
        <taxon>Pseudomonadota</taxon>
        <taxon>Alphaproteobacteria</taxon>
        <taxon>Rhodospirillales</taxon>
        <taxon>Azospirillaceae</taxon>
        <taxon>Azospirillum</taxon>
    </lineage>
</organism>
<evidence type="ECO:0000259" key="1">
    <source>
        <dbReference type="PROSITE" id="PS51186"/>
    </source>
</evidence>
<dbReference type="Gene3D" id="3.40.630.30">
    <property type="match status" value="2"/>
</dbReference>
<dbReference type="PROSITE" id="PS51186">
    <property type="entry name" value="GNAT"/>
    <property type="match status" value="1"/>
</dbReference>
<evidence type="ECO:0000313" key="2">
    <source>
        <dbReference type="EMBL" id="MDQ0533362.1"/>
    </source>
</evidence>
<dbReference type="Pfam" id="PF13530">
    <property type="entry name" value="SCP2_2"/>
    <property type="match status" value="1"/>
</dbReference>
<dbReference type="InterPro" id="IPR000182">
    <property type="entry name" value="GNAT_dom"/>
</dbReference>
<feature type="domain" description="N-acetyltransferase" evidence="1">
    <location>
        <begin position="1"/>
        <end position="133"/>
    </location>
</feature>
<dbReference type="Gene3D" id="3.30.1050.10">
    <property type="entry name" value="SCP2 sterol-binding domain"/>
    <property type="match status" value="1"/>
</dbReference>
<name>A0ABU0MIT5_9PROT</name>
<gene>
    <name evidence="2" type="ORF">QO018_002213</name>
</gene>
<reference evidence="2 3" key="1">
    <citation type="submission" date="2023-07" db="EMBL/GenBank/DDBJ databases">
        <title>Genomic Encyclopedia of Type Strains, Phase IV (KMG-IV): sequencing the most valuable type-strain genomes for metagenomic binning, comparative biology and taxonomic classification.</title>
        <authorList>
            <person name="Goeker M."/>
        </authorList>
    </citation>
    <scope>NUCLEOTIDE SEQUENCE [LARGE SCALE GENOMIC DNA]</scope>
    <source>
        <strain evidence="2 3">DSM 19922</strain>
    </source>
</reference>
<accession>A0ABU0MIT5</accession>
<dbReference type="EMBL" id="JAUSVU010000006">
    <property type="protein sequence ID" value="MDQ0533362.1"/>
    <property type="molecule type" value="Genomic_DNA"/>
</dbReference>
<dbReference type="InterPro" id="IPR025559">
    <property type="entry name" value="Eis_dom"/>
</dbReference>
<dbReference type="PANTHER" id="PTHR37817">
    <property type="entry name" value="N-ACETYLTRANSFERASE EIS"/>
    <property type="match status" value="1"/>
</dbReference>
<dbReference type="CDD" id="cd04301">
    <property type="entry name" value="NAT_SF"/>
    <property type="match status" value="1"/>
</dbReference>
<dbReference type="InterPro" id="IPR016181">
    <property type="entry name" value="Acyl_CoA_acyltransferase"/>
</dbReference>
<dbReference type="InterPro" id="IPR036527">
    <property type="entry name" value="SCP2_sterol-bd_dom_sf"/>
</dbReference>
<dbReference type="PANTHER" id="PTHR37817:SF1">
    <property type="entry name" value="N-ACETYLTRANSFERASE EIS"/>
    <property type="match status" value="1"/>
</dbReference>
<keyword evidence="3" id="KW-1185">Reference proteome</keyword>
<sequence>MFDRYAALFGTDTIRRLRLPGSSAGIAACAAHWTMDQWFGGRPVPVQAIAMVAVDPALRGSGHGSMMMRSLLMEARQSGAALSVLWPATLPFYNRLGYGRGGVLCQWSAPPAALDLPAERSTAAMFRMADPLDAVPLAALRRPVLAEGNGLPERTEALWTLALCPEGEPAELYRNDSGYIAVLPPRDQRLTVADACLPSGSSLRAGMRLLAGFRAQVDRVAWCGGPDDPIALLAGDGITLDKREEWLARPLDVTRALEARGYPAGVETSAEFRLVDPLIPENSGHYRLEVAQSAGKIFRDAQGSGPAAEIGIGAFASLFTGHASARTLWRAGLLRGDETMICRLQGLFCGGAAWMPDRF</sequence>
<dbReference type="PROSITE" id="PS51257">
    <property type="entry name" value="PROKAR_LIPOPROTEIN"/>
    <property type="match status" value="1"/>
</dbReference>
<comment type="caution">
    <text evidence="2">The sequence shown here is derived from an EMBL/GenBank/DDBJ whole genome shotgun (WGS) entry which is preliminary data.</text>
</comment>
<evidence type="ECO:0000313" key="3">
    <source>
        <dbReference type="Proteomes" id="UP001244552"/>
    </source>
</evidence>